<dbReference type="GO" id="GO:0005737">
    <property type="term" value="C:cytoplasm"/>
    <property type="evidence" value="ECO:0007669"/>
    <property type="project" value="TreeGrafter"/>
</dbReference>
<evidence type="ECO:0000313" key="5">
    <source>
        <dbReference type="Proteomes" id="UP000256269"/>
    </source>
</evidence>
<dbReference type="Gene3D" id="3.40.50.300">
    <property type="entry name" value="P-loop containing nucleotide triphosphate hydrolases"/>
    <property type="match status" value="1"/>
</dbReference>
<reference evidence="4 5" key="1">
    <citation type="submission" date="2018-08" db="EMBL/GenBank/DDBJ databases">
        <title>Genomic Encyclopedia of Archaeal and Bacterial Type Strains, Phase II (KMG-II): from individual species to whole genera.</title>
        <authorList>
            <person name="Goeker M."/>
        </authorList>
    </citation>
    <scope>NUCLEOTIDE SEQUENCE [LARGE SCALE GENOMIC DNA]</scope>
    <source>
        <strain evidence="4 5">DSM 45791</strain>
    </source>
</reference>
<dbReference type="RefSeq" id="WP_116174000.1">
    <property type="nucleotide sequence ID" value="NZ_CP144375.1"/>
</dbReference>
<feature type="domain" description="HTH luxR-type" evidence="3">
    <location>
        <begin position="907"/>
        <end position="972"/>
    </location>
</feature>
<dbReference type="CDD" id="cd06170">
    <property type="entry name" value="LuxR_C_like"/>
    <property type="match status" value="1"/>
</dbReference>
<dbReference type="EMBL" id="QUNO01000003">
    <property type="protein sequence ID" value="REH51996.1"/>
    <property type="molecule type" value="Genomic_DNA"/>
</dbReference>
<dbReference type="GO" id="GO:0004016">
    <property type="term" value="F:adenylate cyclase activity"/>
    <property type="evidence" value="ECO:0007669"/>
    <property type="project" value="TreeGrafter"/>
</dbReference>
<dbReference type="Gene3D" id="1.10.10.10">
    <property type="entry name" value="Winged helix-like DNA-binding domain superfamily/Winged helix DNA-binding domain"/>
    <property type="match status" value="1"/>
</dbReference>
<dbReference type="Pfam" id="PF13191">
    <property type="entry name" value="AAA_16"/>
    <property type="match status" value="1"/>
</dbReference>
<sequence>MPTVPRLGSGIPLVARSAEIGRLRAAFARAEQGQANAVLVSGDAGVGKTRLVTDLAATAERAGALVLTGRCVGSAAGLPYLPIADVLAQLRADHHDALHSRPALARLLPDLAVRPPSREDDAELGQLQLFDAVHSLLTELSTERTVLLTIEDVHWADSSSRNLLTFLLSRLSTQRLLVVITYRADELHRRHPLRPVLAELVRLSAVERLDLTPFNKEDAVLFVRSLADDDVAETMVQRIAERSEGNAFFAEELLASCADCGEPGMPTALVDVLLARIERLSPQTQQVLRAASAGGRRVRYARLHEVADMAPAELEEALREAVQHNVLQTIDVDEHYAFRHALLREAIYTDLLPGERVRLHAAYAKQVMGELGIRGAAAKLAYHSMESHALPQALAAYVQAAREADEAGAPSEALGFTEQAMKIWGAVPDPESHAGISEVKLTKLASMFAISAGELERGVAFARQTVRVAEGEAKIEALRRLAMALANLDGKEREAADVIAQAWELVRDEPPSVNKAWVMAVRARMLRVVCLPDARAAADAAVRVAVETGSRSAEADTLITIAVLDEKEGRVDDACSRLIIARDRAIEAGALNVELRAWFNLGINRYEQGLIGEAVKVFGEGLRRSEQNGLSWGPSGFQLRALLAIARYVAGDWVGSAEAARLPGDPVANIGNAIVASSGLLTAVGAGRFDHAEQLLQRLRPEWRRDYQLPLFCTAAAIELHHWRGRPDLAMAAAQDGLDTMESFEPGLTAEIRVAALGISAAADVARRARRRRDTDAESAALATAQRFADLGAIAGKSKPRSGKLGPEGLAWQTRLAAEITRLDDGTGDPQAWRRVVDAFGYGHAYERALARWRLAGALLADDDKDEAAQQLRLAAETADRLGAVPLSTAVTELAKRGRIQLGETEPRDTVDVLTPRERSVLALVAMGRTNREVGEELFISEKTVSVHLSRVMAKLGASRRAEAVATAYDRGLLDS</sequence>
<dbReference type="SMART" id="SM00421">
    <property type="entry name" value="HTH_LUXR"/>
    <property type="match status" value="1"/>
</dbReference>
<proteinExistence type="predicted"/>
<evidence type="ECO:0000256" key="1">
    <source>
        <dbReference type="ARBA" id="ARBA00022741"/>
    </source>
</evidence>
<dbReference type="SUPFAM" id="SSF48452">
    <property type="entry name" value="TPR-like"/>
    <property type="match status" value="1"/>
</dbReference>
<dbReference type="SUPFAM" id="SSF52540">
    <property type="entry name" value="P-loop containing nucleoside triphosphate hydrolases"/>
    <property type="match status" value="1"/>
</dbReference>
<dbReference type="SUPFAM" id="SSF46894">
    <property type="entry name" value="C-terminal effector domain of the bipartite response regulators"/>
    <property type="match status" value="1"/>
</dbReference>
<dbReference type="GO" id="GO:0006355">
    <property type="term" value="P:regulation of DNA-templated transcription"/>
    <property type="evidence" value="ECO:0007669"/>
    <property type="project" value="InterPro"/>
</dbReference>
<comment type="caution">
    <text evidence="4">The sequence shown here is derived from an EMBL/GenBank/DDBJ whole genome shotgun (WGS) entry which is preliminary data.</text>
</comment>
<dbReference type="Proteomes" id="UP000256269">
    <property type="component" value="Unassembled WGS sequence"/>
</dbReference>
<keyword evidence="1" id="KW-0547">Nucleotide-binding</keyword>
<dbReference type="InterPro" id="IPR027417">
    <property type="entry name" value="P-loop_NTPase"/>
</dbReference>
<organism evidence="4 5">
    <name type="scientific">Kutzneria buriramensis</name>
    <dbReference type="NCBI Taxonomy" id="1045776"/>
    <lineage>
        <taxon>Bacteria</taxon>
        <taxon>Bacillati</taxon>
        <taxon>Actinomycetota</taxon>
        <taxon>Actinomycetes</taxon>
        <taxon>Pseudonocardiales</taxon>
        <taxon>Pseudonocardiaceae</taxon>
        <taxon>Kutzneria</taxon>
    </lineage>
</organism>
<name>A0A3E0I0C7_9PSEU</name>
<dbReference type="GO" id="GO:0003677">
    <property type="term" value="F:DNA binding"/>
    <property type="evidence" value="ECO:0007669"/>
    <property type="project" value="InterPro"/>
</dbReference>
<dbReference type="OrthoDB" id="5476461at2"/>
<dbReference type="PROSITE" id="PS50043">
    <property type="entry name" value="HTH_LUXR_2"/>
    <property type="match status" value="1"/>
</dbReference>
<keyword evidence="2" id="KW-0067">ATP-binding</keyword>
<evidence type="ECO:0000256" key="2">
    <source>
        <dbReference type="ARBA" id="ARBA00022840"/>
    </source>
</evidence>
<dbReference type="InterPro" id="IPR000792">
    <property type="entry name" value="Tscrpt_reg_LuxR_C"/>
</dbReference>
<dbReference type="GO" id="GO:0005524">
    <property type="term" value="F:ATP binding"/>
    <property type="evidence" value="ECO:0007669"/>
    <property type="project" value="UniProtKB-KW"/>
</dbReference>
<dbReference type="PANTHER" id="PTHR16305">
    <property type="entry name" value="TESTICULAR SOLUBLE ADENYLYL CYCLASE"/>
    <property type="match status" value="1"/>
</dbReference>
<dbReference type="Pfam" id="PF00196">
    <property type="entry name" value="GerE"/>
    <property type="match status" value="1"/>
</dbReference>
<dbReference type="PANTHER" id="PTHR16305:SF35">
    <property type="entry name" value="TRANSCRIPTIONAL ACTIVATOR DOMAIN"/>
    <property type="match status" value="1"/>
</dbReference>
<evidence type="ECO:0000313" key="4">
    <source>
        <dbReference type="EMBL" id="REH51996.1"/>
    </source>
</evidence>
<dbReference type="InterPro" id="IPR011990">
    <property type="entry name" value="TPR-like_helical_dom_sf"/>
</dbReference>
<dbReference type="Gene3D" id="1.25.40.10">
    <property type="entry name" value="Tetratricopeptide repeat domain"/>
    <property type="match status" value="1"/>
</dbReference>
<dbReference type="InterPro" id="IPR016032">
    <property type="entry name" value="Sig_transdc_resp-reg_C-effctor"/>
</dbReference>
<dbReference type="PROSITE" id="PS00622">
    <property type="entry name" value="HTH_LUXR_1"/>
    <property type="match status" value="1"/>
</dbReference>
<protein>
    <submittedName>
        <fullName evidence="4">Regulatory LuxR family protein</fullName>
    </submittedName>
</protein>
<dbReference type="PRINTS" id="PR00038">
    <property type="entry name" value="HTHLUXR"/>
</dbReference>
<gene>
    <name evidence="4" type="ORF">BCF44_103445</name>
</gene>
<dbReference type="AlphaFoldDB" id="A0A3E0I0C7"/>
<evidence type="ECO:0000259" key="3">
    <source>
        <dbReference type="PROSITE" id="PS50043"/>
    </source>
</evidence>
<dbReference type="InterPro" id="IPR041664">
    <property type="entry name" value="AAA_16"/>
</dbReference>
<accession>A0A3E0I0C7</accession>
<keyword evidence="5" id="KW-1185">Reference proteome</keyword>
<dbReference type="InterPro" id="IPR036388">
    <property type="entry name" value="WH-like_DNA-bd_sf"/>
</dbReference>